<gene>
    <name evidence="1" type="ORF">LEP1GSC037_0674</name>
</gene>
<sequence>MKEIFNFLNQENLMENTLVIFTSDHGKPFLNTIILVI</sequence>
<accession>M6GFG8</accession>
<protein>
    <submittedName>
        <fullName evidence="1">PF02995 domain protein</fullName>
    </submittedName>
</protein>
<dbReference type="EMBL" id="AFLW02000096">
    <property type="protein sequence ID" value="EMM82062.1"/>
    <property type="molecule type" value="Genomic_DNA"/>
</dbReference>
<name>M6GFG8_LEPIR</name>
<dbReference type="AlphaFoldDB" id="M6GFG8"/>
<comment type="caution">
    <text evidence="1">The sequence shown here is derived from an EMBL/GenBank/DDBJ whole genome shotgun (WGS) entry which is preliminary data.</text>
</comment>
<dbReference type="Gene3D" id="3.40.720.10">
    <property type="entry name" value="Alkaline Phosphatase, subunit A"/>
    <property type="match status" value="1"/>
</dbReference>
<proteinExistence type="predicted"/>
<organism evidence="1 2">
    <name type="scientific">Leptospira interrogans str. 2006001854</name>
    <dbReference type="NCBI Taxonomy" id="1001590"/>
    <lineage>
        <taxon>Bacteria</taxon>
        <taxon>Pseudomonadati</taxon>
        <taxon>Spirochaetota</taxon>
        <taxon>Spirochaetia</taxon>
        <taxon>Leptospirales</taxon>
        <taxon>Leptospiraceae</taxon>
        <taxon>Leptospira</taxon>
    </lineage>
</organism>
<dbReference type="SUPFAM" id="SSF53649">
    <property type="entry name" value="Alkaline phosphatase-like"/>
    <property type="match status" value="1"/>
</dbReference>
<dbReference type="InterPro" id="IPR017850">
    <property type="entry name" value="Alkaline_phosphatase_core_sf"/>
</dbReference>
<evidence type="ECO:0000313" key="2">
    <source>
        <dbReference type="Proteomes" id="UP000012128"/>
    </source>
</evidence>
<dbReference type="Proteomes" id="UP000012128">
    <property type="component" value="Unassembled WGS sequence"/>
</dbReference>
<evidence type="ECO:0000313" key="1">
    <source>
        <dbReference type="EMBL" id="EMM82062.1"/>
    </source>
</evidence>
<reference evidence="1 2" key="1">
    <citation type="submission" date="2013-01" db="EMBL/GenBank/DDBJ databases">
        <authorList>
            <person name="Harkins D.M."/>
            <person name="Durkin A.S."/>
            <person name="Brinkac L.M."/>
            <person name="Haft D.H."/>
            <person name="Selengut J.D."/>
            <person name="Sanka R."/>
            <person name="DePew J."/>
            <person name="Purushe J."/>
            <person name="Hospenthal D.R."/>
            <person name="Murray C.K."/>
            <person name="Pimentel G."/>
            <person name="Wasfy M."/>
            <person name="Parker T."/>
            <person name="Miller R.S."/>
            <person name="Vinetz J.M."/>
            <person name="Sutton G.G."/>
            <person name="Nierman W.C."/>
            <person name="Fouts D.E."/>
        </authorList>
    </citation>
    <scope>NUCLEOTIDE SEQUENCE [LARGE SCALE GENOMIC DNA]</scope>
    <source>
        <strain evidence="1 2">2006001854</strain>
    </source>
</reference>